<evidence type="ECO:0000313" key="1">
    <source>
        <dbReference type="EMBL" id="VEL29778.1"/>
    </source>
</evidence>
<proteinExistence type="predicted"/>
<comment type="caution">
    <text evidence="1">The sequence shown here is derived from an EMBL/GenBank/DDBJ whole genome shotgun (WGS) entry which is preliminary data.</text>
</comment>
<accession>A0A3S5C1T1</accession>
<protein>
    <submittedName>
        <fullName evidence="1">Uncharacterized protein</fullName>
    </submittedName>
</protein>
<reference evidence="1" key="1">
    <citation type="submission" date="2018-11" db="EMBL/GenBank/DDBJ databases">
        <authorList>
            <consortium name="Pathogen Informatics"/>
        </authorList>
    </citation>
    <scope>NUCLEOTIDE SEQUENCE</scope>
</reference>
<sequence>MAALEVALGLEAAFEAVVTMATPDTTPPVAVASVVTPVTCWVVVLLLLLLLPVVGLVVAAVVVVVAEAAACMRCVRWRPSTMKRRPSCLRSLRTAAMSRLCRAARCSSSCCSTPSPRG</sequence>
<keyword evidence="2" id="KW-1185">Reference proteome</keyword>
<evidence type="ECO:0000313" key="2">
    <source>
        <dbReference type="Proteomes" id="UP000784294"/>
    </source>
</evidence>
<dbReference type="AlphaFoldDB" id="A0A3S5C1T1"/>
<name>A0A3S5C1T1_9PLAT</name>
<dbReference type="Proteomes" id="UP000784294">
    <property type="component" value="Unassembled WGS sequence"/>
</dbReference>
<gene>
    <name evidence="1" type="ORF">PXEA_LOCUS23218</name>
</gene>
<organism evidence="1 2">
    <name type="scientific">Protopolystoma xenopodis</name>
    <dbReference type="NCBI Taxonomy" id="117903"/>
    <lineage>
        <taxon>Eukaryota</taxon>
        <taxon>Metazoa</taxon>
        <taxon>Spiralia</taxon>
        <taxon>Lophotrochozoa</taxon>
        <taxon>Platyhelminthes</taxon>
        <taxon>Monogenea</taxon>
        <taxon>Polyopisthocotylea</taxon>
        <taxon>Polystomatidea</taxon>
        <taxon>Polystomatidae</taxon>
        <taxon>Protopolystoma</taxon>
    </lineage>
</organism>
<dbReference type="EMBL" id="CAAALY010106148">
    <property type="protein sequence ID" value="VEL29778.1"/>
    <property type="molecule type" value="Genomic_DNA"/>
</dbReference>